<accession>A0ABQ7GM41</accession>
<evidence type="ECO:0000256" key="3">
    <source>
        <dbReference type="PROSITE-ProRule" id="PRU00221"/>
    </source>
</evidence>
<keyword evidence="2" id="KW-0677">Repeat</keyword>
<evidence type="ECO:0000256" key="1">
    <source>
        <dbReference type="ARBA" id="ARBA00022574"/>
    </source>
</evidence>
<protein>
    <submittedName>
        <fullName evidence="4">WD40-repeat-containing domain protein</fullName>
    </submittedName>
</protein>
<gene>
    <name evidence="4" type="ORF">DUNSADRAFT_7007</name>
</gene>
<dbReference type="InterPro" id="IPR015943">
    <property type="entry name" value="WD40/YVTN_repeat-like_dom_sf"/>
</dbReference>
<dbReference type="PANTHER" id="PTHR10971">
    <property type="entry name" value="MRNA EXPORT FACTOR AND BUB3"/>
    <property type="match status" value="1"/>
</dbReference>
<dbReference type="SUPFAM" id="SSF50978">
    <property type="entry name" value="WD40 repeat-like"/>
    <property type="match status" value="1"/>
</dbReference>
<name>A0ABQ7GM41_DUNSA</name>
<comment type="caution">
    <text evidence="4">The sequence shown here is derived from an EMBL/GenBank/DDBJ whole genome shotgun (WGS) entry which is preliminary data.</text>
</comment>
<evidence type="ECO:0000313" key="5">
    <source>
        <dbReference type="Proteomes" id="UP000815325"/>
    </source>
</evidence>
<evidence type="ECO:0000256" key="2">
    <source>
        <dbReference type="ARBA" id="ARBA00022737"/>
    </source>
</evidence>
<organism evidence="4 5">
    <name type="scientific">Dunaliella salina</name>
    <name type="common">Green alga</name>
    <name type="synonym">Protococcus salinus</name>
    <dbReference type="NCBI Taxonomy" id="3046"/>
    <lineage>
        <taxon>Eukaryota</taxon>
        <taxon>Viridiplantae</taxon>
        <taxon>Chlorophyta</taxon>
        <taxon>core chlorophytes</taxon>
        <taxon>Chlorophyceae</taxon>
        <taxon>CS clade</taxon>
        <taxon>Chlamydomonadales</taxon>
        <taxon>Dunaliellaceae</taxon>
        <taxon>Dunaliella</taxon>
    </lineage>
</organism>
<dbReference type="Proteomes" id="UP000815325">
    <property type="component" value="Unassembled WGS sequence"/>
</dbReference>
<evidence type="ECO:0000313" key="4">
    <source>
        <dbReference type="EMBL" id="KAF5835679.1"/>
    </source>
</evidence>
<keyword evidence="5" id="KW-1185">Reference proteome</keyword>
<sequence length="234" mass="24865">MCQVWALGTTPQTAASSHLLHSHYVYESVRCLAVDWNASPPVAALGATSGNISLFELDTGRKLGVLKRHDAEVSAVLWMVHPDALPASVTAGMEDDGSKGAAAGLLVSGSLDGGLMVWDVRQPRTAVLAGRLQGARKRVCSLAASSHLLYVGDYSSSIKVYDMRKLAGPSHAVPPMARLPAAPSADAFGDVCPVAGMIVDPKAKILLNSGIAWWSDEHWEVGGLIGERMWWTPR</sequence>
<reference evidence="4" key="1">
    <citation type="submission" date="2017-08" db="EMBL/GenBank/DDBJ databases">
        <authorList>
            <person name="Polle J.E."/>
            <person name="Barry K."/>
            <person name="Cushman J."/>
            <person name="Schmutz J."/>
            <person name="Tran D."/>
            <person name="Hathwaick L.T."/>
            <person name="Yim W.C."/>
            <person name="Jenkins J."/>
            <person name="Mckie-Krisberg Z.M."/>
            <person name="Prochnik S."/>
            <person name="Lindquist E."/>
            <person name="Dockter R.B."/>
            <person name="Adam C."/>
            <person name="Molina H."/>
            <person name="Bunkerborg J."/>
            <person name="Jin E."/>
            <person name="Buchheim M."/>
            <person name="Magnuson J."/>
        </authorList>
    </citation>
    <scope>NUCLEOTIDE SEQUENCE</scope>
    <source>
        <strain evidence="4">CCAP 19/18</strain>
    </source>
</reference>
<dbReference type="EMBL" id="MU069693">
    <property type="protein sequence ID" value="KAF5835679.1"/>
    <property type="molecule type" value="Genomic_DNA"/>
</dbReference>
<dbReference type="Gene3D" id="2.130.10.10">
    <property type="entry name" value="YVTN repeat-like/Quinoprotein amine dehydrogenase"/>
    <property type="match status" value="1"/>
</dbReference>
<dbReference type="InterPro" id="IPR001680">
    <property type="entry name" value="WD40_rpt"/>
</dbReference>
<proteinExistence type="predicted"/>
<feature type="repeat" description="WD" evidence="3">
    <location>
        <begin position="105"/>
        <end position="128"/>
    </location>
</feature>
<dbReference type="InterPro" id="IPR036322">
    <property type="entry name" value="WD40_repeat_dom_sf"/>
</dbReference>
<keyword evidence="1 3" id="KW-0853">WD repeat</keyword>
<dbReference type="PROSITE" id="PS50082">
    <property type="entry name" value="WD_REPEATS_2"/>
    <property type="match status" value="1"/>
</dbReference>
<dbReference type="SMART" id="SM00320">
    <property type="entry name" value="WD40"/>
    <property type="match status" value="3"/>
</dbReference>